<comment type="caution">
    <text evidence="3">The sequence shown here is derived from an EMBL/GenBank/DDBJ whole genome shotgun (WGS) entry which is preliminary data.</text>
</comment>
<evidence type="ECO:0000256" key="1">
    <source>
        <dbReference type="SAM" id="MobiDB-lite"/>
    </source>
</evidence>
<feature type="region of interest" description="Disordered" evidence="1">
    <location>
        <begin position="453"/>
        <end position="484"/>
    </location>
</feature>
<gene>
    <name evidence="3" type="ORF">UXM345_LOCUS3376</name>
</gene>
<reference evidence="3" key="1">
    <citation type="submission" date="2021-02" db="EMBL/GenBank/DDBJ databases">
        <authorList>
            <person name="Nowell W R."/>
        </authorList>
    </citation>
    <scope>NUCLEOTIDE SEQUENCE</scope>
</reference>
<organism evidence="3 4">
    <name type="scientific">Rotaria magnacalcarata</name>
    <dbReference type="NCBI Taxonomy" id="392030"/>
    <lineage>
        <taxon>Eukaryota</taxon>
        <taxon>Metazoa</taxon>
        <taxon>Spiralia</taxon>
        <taxon>Gnathifera</taxon>
        <taxon>Rotifera</taxon>
        <taxon>Eurotatoria</taxon>
        <taxon>Bdelloidea</taxon>
        <taxon>Philodinida</taxon>
        <taxon>Philodinidae</taxon>
        <taxon>Rotaria</taxon>
    </lineage>
</organism>
<keyword evidence="2" id="KW-0472">Membrane</keyword>
<feature type="compositionally biased region" description="Polar residues" evidence="1">
    <location>
        <begin position="510"/>
        <end position="540"/>
    </location>
</feature>
<dbReference type="EMBL" id="CAJOBF010000217">
    <property type="protein sequence ID" value="CAF3775396.1"/>
    <property type="molecule type" value="Genomic_DNA"/>
</dbReference>
<evidence type="ECO:0000313" key="3">
    <source>
        <dbReference type="EMBL" id="CAF3775396.1"/>
    </source>
</evidence>
<evidence type="ECO:0000313" key="4">
    <source>
        <dbReference type="Proteomes" id="UP000663842"/>
    </source>
</evidence>
<feature type="region of interest" description="Disordered" evidence="1">
    <location>
        <begin position="896"/>
        <end position="919"/>
    </location>
</feature>
<dbReference type="AlphaFoldDB" id="A0A818ZVA1"/>
<dbReference type="Proteomes" id="UP000663842">
    <property type="component" value="Unassembled WGS sequence"/>
</dbReference>
<keyword evidence="2" id="KW-0812">Transmembrane</keyword>
<protein>
    <submittedName>
        <fullName evidence="3">Uncharacterized protein</fullName>
    </submittedName>
</protein>
<feature type="region of interest" description="Disordered" evidence="1">
    <location>
        <begin position="1052"/>
        <end position="1080"/>
    </location>
</feature>
<feature type="compositionally biased region" description="Polar residues" evidence="1">
    <location>
        <begin position="596"/>
        <end position="606"/>
    </location>
</feature>
<accession>A0A818ZVA1</accession>
<sequence>MFLLTTIEASPSLLNNHDKSHSTMKYIYPVLNLTNESIKNNINSSLNKLRSFDNSLTYTLIRDGSNLTKTQMKVILTVVIVISFIMFIMAIFRFKNACRDQEANRIQVDIIRHRALKYSEPSSNRGSIAYYTRKYNPTPGIYSNERLNTSLSIKRFSNPTGNYSSRATTTAAIPSSLPVESLTPESVATATTTSQNYVTSSCKTSNNTYASIPVKPIVRKSFTTIGISRSQKAIYPSTAPSKESNKLPVAITIITIVSSFSLTILSIHCQSRRLILCTVPPHILCRPNTVRYSLVFHVHDQRQRRHRTSNRYIKVSSPTLRKLCLPCITTRNNHHNRQQSNRTKTSISNQQQIINSPTTTVAAASVTNISSENNIIVSSSHRFEVAPRTYHSISTTPVVHSSEYLQENDSNHFQEQQQDFEASIQNRKIEEKNNEISVEAEVTPTKVVLDSKLLTSSPSPSSSLSPVPGNEITRSIENDTCDDQTPLLTSELASTIKDSTDRNSRKYSLNAISPLSRSPNSHPLFPSSTTKTAFGSQNAGDDNKGRNRVDLEPRRRISFSSALCRSSIAKQAQNFEPIIDSACEIKTISTKKSSLPINNTNSNNHPSAIDSDSGDRTSLLKSTKFISKNPLKKKTSSITPVIATYRKDFMQRIERIRFIDDSASSTTTVTSPVESVDRLNSHQPSNHLITSAIEQFDDYIRSRYDNNDEINSYIDRLDSDIIKNGTYSDLNILNSTNDNNIPIQNSQQSTVFKPVKNLSSDLETVCDYRQTMRNSTPIRIPPQTTKHTYQSDISIPRPTTIITNGHSRSMDFQSIHNNNSRHELLRPIVTSNTGTIYETSSSSTATLISARSSNSIEFDDDSKPSGVLVDDDFLPMSSPVDDHFWDMTQQKSHHRLNNNNNNNDDHHQHHKKECFPNVGSSPDVEVKHFGLPHLNTLSSSLDQPLSETSCDEDDDSTLLNQQKFSIHEYKLKELQRPIVIHRSLFNPSIRSTEQIHPNNDLISIPIRKLSLEKKDDESLLEKFASANSDVIQIPIRSPPLRTSTTNDIILSTQPHPQTIYEEDDTQSSTNDNGSDESADNGEIDLVHEFELSQNSELNNNNNNNNNNDDNLWHMNDRDVFMIQENDLLSALVTTPTQSANRSLPPSIMKITQNKSLDIIDEQQTPTMNILRPKVRFNLDPQYEREREWNKVNKLLGNSVEWTDEFEV</sequence>
<feature type="compositionally biased region" description="Basic and acidic residues" evidence="1">
    <location>
        <begin position="541"/>
        <end position="553"/>
    </location>
</feature>
<feature type="transmembrane region" description="Helical" evidence="2">
    <location>
        <begin position="74"/>
        <end position="92"/>
    </location>
</feature>
<feature type="region of interest" description="Disordered" evidence="1">
    <location>
        <begin position="596"/>
        <end position="615"/>
    </location>
</feature>
<proteinExistence type="predicted"/>
<feature type="region of interest" description="Disordered" evidence="1">
    <location>
        <begin position="510"/>
        <end position="553"/>
    </location>
</feature>
<evidence type="ECO:0000256" key="2">
    <source>
        <dbReference type="SAM" id="Phobius"/>
    </source>
</evidence>
<keyword evidence="2" id="KW-1133">Transmembrane helix</keyword>
<feature type="compositionally biased region" description="Low complexity" evidence="1">
    <location>
        <begin position="453"/>
        <end position="468"/>
    </location>
</feature>
<name>A0A818ZVA1_9BILA</name>